<dbReference type="AlphaFoldDB" id="A0A9P5XF06"/>
<keyword evidence="2" id="KW-0285">Flavoprotein</keyword>
<dbReference type="SUPFAM" id="SSF56176">
    <property type="entry name" value="FAD-binding/transporter-associated domain-like"/>
    <property type="match status" value="1"/>
</dbReference>
<dbReference type="Gene3D" id="3.30.465.10">
    <property type="match status" value="1"/>
</dbReference>
<dbReference type="InterPro" id="IPR050416">
    <property type="entry name" value="FAD-linked_Oxidoreductase"/>
</dbReference>
<dbReference type="InterPro" id="IPR036318">
    <property type="entry name" value="FAD-bd_PCMH-like_sf"/>
</dbReference>
<keyword evidence="3" id="KW-0274">FAD</keyword>
<keyword evidence="8" id="KW-1185">Reference proteome</keyword>
<feature type="chain" id="PRO_5040467621" evidence="5">
    <location>
        <begin position="19"/>
        <end position="500"/>
    </location>
</feature>
<dbReference type="Pfam" id="PF01565">
    <property type="entry name" value="FAD_binding_4"/>
    <property type="match status" value="1"/>
</dbReference>
<dbReference type="PROSITE" id="PS51387">
    <property type="entry name" value="FAD_PCMH"/>
    <property type="match status" value="1"/>
</dbReference>
<feature type="domain" description="FAD-binding PCMH-type" evidence="6">
    <location>
        <begin position="72"/>
        <end position="242"/>
    </location>
</feature>
<dbReference type="PANTHER" id="PTHR42973:SF13">
    <property type="entry name" value="FAD-BINDING PCMH-TYPE DOMAIN-CONTAINING PROTEIN"/>
    <property type="match status" value="1"/>
</dbReference>
<evidence type="ECO:0000313" key="8">
    <source>
        <dbReference type="Proteomes" id="UP000807342"/>
    </source>
</evidence>
<evidence type="ECO:0000256" key="2">
    <source>
        <dbReference type="ARBA" id="ARBA00022630"/>
    </source>
</evidence>
<dbReference type="InterPro" id="IPR016169">
    <property type="entry name" value="FAD-bd_PCMH_sub2"/>
</dbReference>
<dbReference type="OrthoDB" id="2151789at2759"/>
<protein>
    <submittedName>
        <fullName evidence="7">FAD-binding domain-containing protein</fullName>
    </submittedName>
</protein>
<evidence type="ECO:0000256" key="3">
    <source>
        <dbReference type="ARBA" id="ARBA00022827"/>
    </source>
</evidence>
<evidence type="ECO:0000256" key="5">
    <source>
        <dbReference type="SAM" id="SignalP"/>
    </source>
</evidence>
<dbReference type="GO" id="GO:0071949">
    <property type="term" value="F:FAD binding"/>
    <property type="evidence" value="ECO:0007669"/>
    <property type="project" value="InterPro"/>
</dbReference>
<name>A0A9P5XF06_9AGAR</name>
<keyword evidence="5" id="KW-0732">Signal</keyword>
<accession>A0A9P5XF06</accession>
<organism evidence="7 8">
    <name type="scientific">Macrolepiota fuliginosa MF-IS2</name>
    <dbReference type="NCBI Taxonomy" id="1400762"/>
    <lineage>
        <taxon>Eukaryota</taxon>
        <taxon>Fungi</taxon>
        <taxon>Dikarya</taxon>
        <taxon>Basidiomycota</taxon>
        <taxon>Agaricomycotina</taxon>
        <taxon>Agaricomycetes</taxon>
        <taxon>Agaricomycetidae</taxon>
        <taxon>Agaricales</taxon>
        <taxon>Agaricineae</taxon>
        <taxon>Agaricaceae</taxon>
        <taxon>Macrolepiota</taxon>
    </lineage>
</organism>
<sequence length="500" mass="54254">MWLAAFTVLALLSRHSLGKNTYREEGHYEARQLSNPTCREISDTISSSSAVYYPVLNPQKYTKGISHWARSSTQRAACVVEPGTAADVAKILQTLGSRRTPFAVKGGGHASNPEFSSTTGVQIAMYRFSDVVYNSTDQTVTVGSGLIWDDVYAALAPHGVNVVGGRVTGVGVAGFTLGGGYSYLTNQYGLTIDTVVAFELVKPDGTILWVTKDTQPDLFFGLKGGFNNFGIVTRFTLKTFPQTQVWGGLITVTAPFIDQISAATADFSANVKDPKASILTTYNFLLGQPGVSQILFYDAPQPPPGVFDKFMNIPSFTKDVGTRDFLSLVKASPANVTAGTRAIFNTVSVLDYTPGLLKAVQNESIFWGSRLSNLLEGNTGVFISYDVEPFLPDFLSHADSPSAYPPTRNKSYSPFNLYYAWLSKADDDDFHSAARQSASRLHDVAIAEGQVLDNASVYPNYAIFDTPLSELYGDNLPILQALKKVHDPNNVMGLAGGWKF</sequence>
<proteinExistence type="inferred from homology"/>
<dbReference type="EMBL" id="MU151120">
    <property type="protein sequence ID" value="KAF9449794.1"/>
    <property type="molecule type" value="Genomic_DNA"/>
</dbReference>
<reference evidence="7" key="1">
    <citation type="submission" date="2020-11" db="EMBL/GenBank/DDBJ databases">
        <authorList>
            <consortium name="DOE Joint Genome Institute"/>
            <person name="Ahrendt S."/>
            <person name="Riley R."/>
            <person name="Andreopoulos W."/>
            <person name="Labutti K."/>
            <person name="Pangilinan J."/>
            <person name="Ruiz-Duenas F.J."/>
            <person name="Barrasa J.M."/>
            <person name="Sanchez-Garcia M."/>
            <person name="Camarero S."/>
            <person name="Miyauchi S."/>
            <person name="Serrano A."/>
            <person name="Linde D."/>
            <person name="Babiker R."/>
            <person name="Drula E."/>
            <person name="Ayuso-Fernandez I."/>
            <person name="Pacheco R."/>
            <person name="Padilla G."/>
            <person name="Ferreira P."/>
            <person name="Barriuso J."/>
            <person name="Kellner H."/>
            <person name="Castanera R."/>
            <person name="Alfaro M."/>
            <person name="Ramirez L."/>
            <person name="Pisabarro A.G."/>
            <person name="Kuo A."/>
            <person name="Tritt A."/>
            <person name="Lipzen A."/>
            <person name="He G."/>
            <person name="Yan M."/>
            <person name="Ng V."/>
            <person name="Cullen D."/>
            <person name="Martin F."/>
            <person name="Rosso M.-N."/>
            <person name="Henrissat B."/>
            <person name="Hibbett D."/>
            <person name="Martinez A.T."/>
            <person name="Grigoriev I.V."/>
        </authorList>
    </citation>
    <scope>NUCLEOTIDE SEQUENCE</scope>
    <source>
        <strain evidence="7">MF-IS2</strain>
    </source>
</reference>
<dbReference type="GO" id="GO:0016491">
    <property type="term" value="F:oxidoreductase activity"/>
    <property type="evidence" value="ECO:0007669"/>
    <property type="project" value="UniProtKB-KW"/>
</dbReference>
<dbReference type="PANTHER" id="PTHR42973">
    <property type="entry name" value="BINDING OXIDOREDUCTASE, PUTATIVE (AFU_ORTHOLOGUE AFUA_1G17690)-RELATED"/>
    <property type="match status" value="1"/>
</dbReference>
<evidence type="ECO:0000313" key="7">
    <source>
        <dbReference type="EMBL" id="KAF9449794.1"/>
    </source>
</evidence>
<dbReference type="Proteomes" id="UP000807342">
    <property type="component" value="Unassembled WGS sequence"/>
</dbReference>
<feature type="signal peptide" evidence="5">
    <location>
        <begin position="1"/>
        <end position="18"/>
    </location>
</feature>
<comment type="similarity">
    <text evidence="1">Belongs to the oxygen-dependent FAD-linked oxidoreductase family.</text>
</comment>
<gene>
    <name evidence="7" type="ORF">P691DRAFT_532939</name>
</gene>
<evidence type="ECO:0000256" key="1">
    <source>
        <dbReference type="ARBA" id="ARBA00005466"/>
    </source>
</evidence>
<dbReference type="InterPro" id="IPR006094">
    <property type="entry name" value="Oxid_FAD_bind_N"/>
</dbReference>
<evidence type="ECO:0000259" key="6">
    <source>
        <dbReference type="PROSITE" id="PS51387"/>
    </source>
</evidence>
<comment type="caution">
    <text evidence="7">The sequence shown here is derived from an EMBL/GenBank/DDBJ whole genome shotgun (WGS) entry which is preliminary data.</text>
</comment>
<dbReference type="InterPro" id="IPR016166">
    <property type="entry name" value="FAD-bd_PCMH"/>
</dbReference>
<keyword evidence="4" id="KW-0560">Oxidoreductase</keyword>
<evidence type="ECO:0000256" key="4">
    <source>
        <dbReference type="ARBA" id="ARBA00023002"/>
    </source>
</evidence>